<protein>
    <submittedName>
        <fullName evidence="1">Uncharacterized protein</fullName>
    </submittedName>
</protein>
<dbReference type="Proteomes" id="UP000265520">
    <property type="component" value="Unassembled WGS sequence"/>
</dbReference>
<dbReference type="EMBL" id="LXQA010252849">
    <property type="protein sequence ID" value="MCI38179.1"/>
    <property type="molecule type" value="Genomic_DNA"/>
</dbReference>
<evidence type="ECO:0000313" key="1">
    <source>
        <dbReference type="EMBL" id="MCI38179.1"/>
    </source>
</evidence>
<name>A0A392RPD6_9FABA</name>
<accession>A0A392RPD6</accession>
<sequence length="8" mass="855">VAAPRTKL</sequence>
<keyword evidence="2" id="KW-1185">Reference proteome</keyword>
<reference evidence="1 2" key="1">
    <citation type="journal article" date="2018" name="Front. Plant Sci.">
        <title>Red Clover (Trifolium pratense) and Zigzag Clover (T. medium) - A Picture of Genomic Similarities and Differences.</title>
        <authorList>
            <person name="Dluhosova J."/>
            <person name="Istvanek J."/>
            <person name="Nedelnik J."/>
            <person name="Repkova J."/>
        </authorList>
    </citation>
    <scope>NUCLEOTIDE SEQUENCE [LARGE SCALE GENOMIC DNA]</scope>
    <source>
        <strain evidence="2">cv. 10/8</strain>
        <tissue evidence="1">Leaf</tissue>
    </source>
</reference>
<organism evidence="1 2">
    <name type="scientific">Trifolium medium</name>
    <dbReference type="NCBI Taxonomy" id="97028"/>
    <lineage>
        <taxon>Eukaryota</taxon>
        <taxon>Viridiplantae</taxon>
        <taxon>Streptophyta</taxon>
        <taxon>Embryophyta</taxon>
        <taxon>Tracheophyta</taxon>
        <taxon>Spermatophyta</taxon>
        <taxon>Magnoliopsida</taxon>
        <taxon>eudicotyledons</taxon>
        <taxon>Gunneridae</taxon>
        <taxon>Pentapetalae</taxon>
        <taxon>rosids</taxon>
        <taxon>fabids</taxon>
        <taxon>Fabales</taxon>
        <taxon>Fabaceae</taxon>
        <taxon>Papilionoideae</taxon>
        <taxon>50 kb inversion clade</taxon>
        <taxon>NPAAA clade</taxon>
        <taxon>Hologalegina</taxon>
        <taxon>IRL clade</taxon>
        <taxon>Trifolieae</taxon>
        <taxon>Trifolium</taxon>
    </lineage>
</organism>
<evidence type="ECO:0000313" key="2">
    <source>
        <dbReference type="Proteomes" id="UP000265520"/>
    </source>
</evidence>
<feature type="non-terminal residue" evidence="1">
    <location>
        <position position="1"/>
    </location>
</feature>
<comment type="caution">
    <text evidence="1">The sequence shown here is derived from an EMBL/GenBank/DDBJ whole genome shotgun (WGS) entry which is preliminary data.</text>
</comment>
<proteinExistence type="predicted"/>